<dbReference type="Proteomes" id="UP000486602">
    <property type="component" value="Unassembled WGS sequence"/>
</dbReference>
<proteinExistence type="predicted"/>
<protein>
    <submittedName>
        <fullName evidence="1">Uncharacterized protein</fullName>
    </submittedName>
</protein>
<dbReference type="RefSeq" id="WP_163285841.1">
    <property type="nucleotide sequence ID" value="NZ_JAAGVY010000026.1"/>
</dbReference>
<dbReference type="EMBL" id="JAAGVY010000026">
    <property type="protein sequence ID" value="NEN24447.1"/>
    <property type="molecule type" value="Genomic_DNA"/>
</dbReference>
<keyword evidence="2" id="KW-1185">Reference proteome</keyword>
<accession>A0A7K3WS00</accession>
<sequence>MILPLLLFLFSKASVGQESENFIIKLDGERIELYNPIKLSQTHVYFDNSDGKDKWVKQKQVEVMLVNNRLFLNLPVTSVSDRLQEIIAFNSEYILTGFWDDILFVYIWDKNFNPLEKKITFPSGFKKHVRKNHERMTESVIPYFGNCPELIEILNKNIDNRGKINEGVSYFNCDGVLNPLEIYLEMNK</sequence>
<gene>
    <name evidence="1" type="ORF">G3O08_13125</name>
</gene>
<organism evidence="1 2">
    <name type="scientific">Cryomorpha ignava</name>
    <dbReference type="NCBI Taxonomy" id="101383"/>
    <lineage>
        <taxon>Bacteria</taxon>
        <taxon>Pseudomonadati</taxon>
        <taxon>Bacteroidota</taxon>
        <taxon>Flavobacteriia</taxon>
        <taxon>Flavobacteriales</taxon>
        <taxon>Cryomorphaceae</taxon>
        <taxon>Cryomorpha</taxon>
    </lineage>
</organism>
<evidence type="ECO:0000313" key="1">
    <source>
        <dbReference type="EMBL" id="NEN24447.1"/>
    </source>
</evidence>
<reference evidence="1 2" key="1">
    <citation type="submission" date="2020-02" db="EMBL/GenBank/DDBJ databases">
        <title>Out from the shadows clarifying the taxonomy of the family Cryomorphaceae and related taxa by utilizing the GTDB taxonomic framework.</title>
        <authorList>
            <person name="Bowman J.P."/>
        </authorList>
    </citation>
    <scope>NUCLEOTIDE SEQUENCE [LARGE SCALE GENOMIC DNA]</scope>
    <source>
        <strain evidence="1 2">QSSC 1-22</strain>
    </source>
</reference>
<name>A0A7K3WS00_9FLAO</name>
<comment type="caution">
    <text evidence="1">The sequence shown here is derived from an EMBL/GenBank/DDBJ whole genome shotgun (WGS) entry which is preliminary data.</text>
</comment>
<dbReference type="AlphaFoldDB" id="A0A7K3WS00"/>
<evidence type="ECO:0000313" key="2">
    <source>
        <dbReference type="Proteomes" id="UP000486602"/>
    </source>
</evidence>